<dbReference type="AlphaFoldDB" id="A0A552JYP7"/>
<comment type="caution">
    <text evidence="1">The sequence shown here is derived from an EMBL/GenBank/DDBJ whole genome shotgun (WGS) entry which is preliminary data.</text>
</comment>
<evidence type="ECO:0000313" key="2">
    <source>
        <dbReference type="Proteomes" id="UP000320523"/>
    </source>
</evidence>
<organism evidence="1 2">
    <name type="scientific">Microcystis wesenbergii Mw_QC_S_20081001_S30D</name>
    <dbReference type="NCBI Taxonomy" id="2486245"/>
    <lineage>
        <taxon>Bacteria</taxon>
        <taxon>Bacillati</taxon>
        <taxon>Cyanobacteriota</taxon>
        <taxon>Cyanophyceae</taxon>
        <taxon>Oscillatoriophycideae</taxon>
        <taxon>Chroococcales</taxon>
        <taxon>Microcystaceae</taxon>
        <taxon>Microcystis</taxon>
    </lineage>
</organism>
<name>A0A552JYP7_9CHRO</name>
<dbReference type="EMBL" id="SFAT01000025">
    <property type="protein sequence ID" value="TRV00872.1"/>
    <property type="molecule type" value="Genomic_DNA"/>
</dbReference>
<sequence>MSFPYTQCISGITIPAGSFINTTFVVAAYQSGISVGQFTPNPTPPNYTLGGVSNLDNSGGSTTAIEFLLNYGDTSYSPPYYFVYGSNNENIWLNSITPATGGNQFTSSNVTTQISEHSQPDAPIAAFFYYVPKSYLYVAASNGNLYWYSVSWPWVAFEDGVEYTGGPTLTYVGSNTSYTGETAVSLTFFPSGTLTDYDCLLLGGVSEATGVIFNAANPSSTPCLYSVYTNYQYGAADMSDAYPILPSAVCRVPNGLYLVSQMTGPGGQLFFSPYGSGVLNGAGYLIGFDAQNPPIWIPPSDQIILSLAYSPNSGQADGSNYPNGAVFIATAPSNPGNSSMGSMWVCDVNTNRVGNAAQQSQSISGSPWATIADANLNYLCATGSSGVFHSTLAAYSPSSSIPENGMLVANDPTSGVHHEWISDIVSAAALVFGVVTGDPVAVGWATTGIVAGVVDSKTGY</sequence>
<proteinExistence type="predicted"/>
<protein>
    <submittedName>
        <fullName evidence="1">Uncharacterized protein</fullName>
    </submittedName>
</protein>
<gene>
    <name evidence="1" type="ORF">EWV75_02120</name>
</gene>
<evidence type="ECO:0000313" key="1">
    <source>
        <dbReference type="EMBL" id="TRV00872.1"/>
    </source>
</evidence>
<accession>A0A552JYP7</accession>
<reference evidence="1 2" key="1">
    <citation type="submission" date="2019-01" db="EMBL/GenBank/DDBJ databases">
        <title>Coherence of Microcystis species and biogeography revealed through population genomics.</title>
        <authorList>
            <person name="Perez-Carrascal O.M."/>
            <person name="Terrat Y."/>
            <person name="Giani A."/>
            <person name="Fortin N."/>
            <person name="Tromas N."/>
            <person name="Shapiro B.J."/>
        </authorList>
    </citation>
    <scope>NUCLEOTIDE SEQUENCE [LARGE SCALE GENOMIC DNA]</scope>
    <source>
        <strain evidence="1">Mw_QC_S_20081001_S30D</strain>
    </source>
</reference>
<dbReference type="Proteomes" id="UP000320523">
    <property type="component" value="Unassembled WGS sequence"/>
</dbReference>